<dbReference type="KEGG" id="ipc:IPA_08970"/>
<dbReference type="InterPro" id="IPR058240">
    <property type="entry name" value="rSAM_sf"/>
</dbReference>
<name>A0A977KBK2_9CREN</name>
<feature type="domain" description="Radical SAM core" evidence="9">
    <location>
        <begin position="17"/>
        <end position="219"/>
    </location>
</feature>
<feature type="binding site" evidence="8">
    <location>
        <position position="30"/>
    </location>
    <ligand>
        <name>[4Fe-4S] cluster</name>
        <dbReference type="ChEBI" id="CHEBI:49883"/>
        <note>4Fe-4S-S-AdoMet</note>
    </ligand>
</feature>
<dbReference type="EC" id="4.3.99.3" evidence="8"/>
<dbReference type="GO" id="GO:0000287">
    <property type="term" value="F:magnesium ion binding"/>
    <property type="evidence" value="ECO:0007669"/>
    <property type="project" value="UniProtKB-UniRule"/>
</dbReference>
<dbReference type="PIRSF" id="PIRSF000370">
    <property type="entry name" value="QueE"/>
    <property type="match status" value="1"/>
</dbReference>
<comment type="catalytic activity">
    <reaction evidence="8">
        <text>6-carboxy-5,6,7,8-tetrahydropterin + H(+) = 7-carboxy-7-carbaguanine + NH4(+)</text>
        <dbReference type="Rhea" id="RHEA:27974"/>
        <dbReference type="ChEBI" id="CHEBI:15378"/>
        <dbReference type="ChEBI" id="CHEBI:28938"/>
        <dbReference type="ChEBI" id="CHEBI:61032"/>
        <dbReference type="ChEBI" id="CHEBI:61036"/>
        <dbReference type="EC" id="4.3.99.3"/>
    </reaction>
</comment>
<reference evidence="10" key="1">
    <citation type="submission" date="2013-11" db="EMBL/GenBank/DDBJ databases">
        <title>Comparative genomics of Ignicoccus.</title>
        <authorList>
            <person name="Podar M."/>
        </authorList>
    </citation>
    <scope>NUCLEOTIDE SEQUENCE</scope>
    <source>
        <strain evidence="10">DSM 13166</strain>
    </source>
</reference>
<dbReference type="CDD" id="cd01335">
    <property type="entry name" value="Radical_SAM"/>
    <property type="match status" value="1"/>
</dbReference>
<comment type="cofactor">
    <cofactor evidence="8">
        <name>[4Fe-4S] cluster</name>
        <dbReference type="ChEBI" id="CHEBI:49883"/>
    </cofactor>
    <text evidence="8">Binds 1 [4Fe-4S] cluster. The cluster is coordinated with 3 cysteines and an exchangeable S-adenosyl-L-methionine.</text>
</comment>
<keyword evidence="7 8" id="KW-0456">Lyase</keyword>
<evidence type="ECO:0000259" key="9">
    <source>
        <dbReference type="PROSITE" id="PS51918"/>
    </source>
</evidence>
<dbReference type="PANTHER" id="PTHR42836">
    <property type="entry name" value="7-CARBOXY-7-DEAZAGUANINE SYNTHASE"/>
    <property type="match status" value="1"/>
</dbReference>
<comment type="similarity">
    <text evidence="8">Belongs to the radical SAM superfamily. 7-carboxy-7-deazaguanine synthase family.</text>
</comment>
<evidence type="ECO:0000256" key="1">
    <source>
        <dbReference type="ARBA" id="ARBA00022485"/>
    </source>
</evidence>
<dbReference type="InterPro" id="IPR013785">
    <property type="entry name" value="Aldolase_TIM"/>
</dbReference>
<dbReference type="SUPFAM" id="SSF102114">
    <property type="entry name" value="Radical SAM enzymes"/>
    <property type="match status" value="1"/>
</dbReference>
<evidence type="ECO:0000256" key="2">
    <source>
        <dbReference type="ARBA" id="ARBA00022691"/>
    </source>
</evidence>
<feature type="binding site" evidence="8">
    <location>
        <position position="39"/>
    </location>
    <ligand>
        <name>Mg(2+)</name>
        <dbReference type="ChEBI" id="CHEBI:18420"/>
    </ligand>
</feature>
<evidence type="ECO:0000256" key="4">
    <source>
        <dbReference type="ARBA" id="ARBA00022842"/>
    </source>
</evidence>
<dbReference type="Gene3D" id="3.20.20.70">
    <property type="entry name" value="Aldolase class I"/>
    <property type="match status" value="1"/>
</dbReference>
<evidence type="ECO:0000256" key="8">
    <source>
        <dbReference type="HAMAP-Rule" id="MF_00917"/>
    </source>
</evidence>
<comment type="cofactor">
    <cofactor evidence="8">
        <name>S-adenosyl-L-methionine</name>
        <dbReference type="ChEBI" id="CHEBI:59789"/>
    </cofactor>
    <text evidence="8">Binds 1 S-adenosyl-L-methionine per subunit.</text>
</comment>
<dbReference type="GO" id="GO:0051539">
    <property type="term" value="F:4 iron, 4 sulfur cluster binding"/>
    <property type="evidence" value="ECO:0007669"/>
    <property type="project" value="UniProtKB-UniRule"/>
</dbReference>
<evidence type="ECO:0000313" key="10">
    <source>
        <dbReference type="EMBL" id="UXD21866.1"/>
    </source>
</evidence>
<dbReference type="PROSITE" id="PS51918">
    <property type="entry name" value="RADICAL_SAM"/>
    <property type="match status" value="1"/>
</dbReference>
<organism evidence="10 11">
    <name type="scientific">Ignicoccus pacificus DSM 13166</name>
    <dbReference type="NCBI Taxonomy" id="940294"/>
    <lineage>
        <taxon>Archaea</taxon>
        <taxon>Thermoproteota</taxon>
        <taxon>Thermoprotei</taxon>
        <taxon>Desulfurococcales</taxon>
        <taxon>Desulfurococcaceae</taxon>
        <taxon>Ignicoccus</taxon>
    </lineage>
</organism>
<dbReference type="AlphaFoldDB" id="A0A977KBK2"/>
<dbReference type="HAMAP" id="MF_00917">
    <property type="entry name" value="QueE"/>
    <property type="match status" value="1"/>
</dbReference>
<feature type="binding site" evidence="8">
    <location>
        <begin position="11"/>
        <end position="13"/>
    </location>
    <ligand>
        <name>substrate</name>
    </ligand>
</feature>
<evidence type="ECO:0000256" key="7">
    <source>
        <dbReference type="ARBA" id="ARBA00023239"/>
    </source>
</evidence>
<keyword evidence="6 8" id="KW-0411">Iron-sulfur</keyword>
<proteinExistence type="inferred from homology"/>
<gene>
    <name evidence="8" type="primary">queE</name>
    <name evidence="10" type="ORF">IPA_08970</name>
</gene>
<dbReference type="EMBL" id="CP006868">
    <property type="protein sequence ID" value="UXD21866.1"/>
    <property type="molecule type" value="Genomic_DNA"/>
</dbReference>
<feature type="binding site" evidence="8">
    <location>
        <position position="71"/>
    </location>
    <ligand>
        <name>S-adenosyl-L-methionine</name>
        <dbReference type="ChEBI" id="CHEBI:59789"/>
    </ligand>
</feature>
<evidence type="ECO:0000256" key="6">
    <source>
        <dbReference type="ARBA" id="ARBA00023014"/>
    </source>
</evidence>
<dbReference type="SFLD" id="SFLDS00029">
    <property type="entry name" value="Radical_SAM"/>
    <property type="match status" value="1"/>
</dbReference>
<comment type="caution">
    <text evidence="8">Lacks conserved residue(s) required for the propagation of feature annotation.</text>
</comment>
<feature type="binding site" evidence="8">
    <location>
        <begin position="36"/>
        <end position="38"/>
    </location>
    <ligand>
        <name>S-adenosyl-L-methionine</name>
        <dbReference type="ChEBI" id="CHEBI:59789"/>
    </ligand>
</feature>
<feature type="binding site" evidence="8">
    <location>
        <position position="26"/>
    </location>
    <ligand>
        <name>substrate</name>
    </ligand>
</feature>
<dbReference type="InterPro" id="IPR024924">
    <property type="entry name" value="7-CO-7-deazaguanine_synth-like"/>
</dbReference>
<dbReference type="GO" id="GO:0016840">
    <property type="term" value="F:carbon-nitrogen lyase activity"/>
    <property type="evidence" value="ECO:0007669"/>
    <property type="project" value="UniProtKB-UniRule"/>
</dbReference>
<feature type="binding site" evidence="8">
    <location>
        <position position="69"/>
    </location>
    <ligand>
        <name>substrate</name>
    </ligand>
</feature>
<dbReference type="PANTHER" id="PTHR42836:SF1">
    <property type="entry name" value="7-CARBOXY-7-DEAZAGUANINE SYNTHASE"/>
    <property type="match status" value="1"/>
</dbReference>
<dbReference type="GO" id="GO:1904047">
    <property type="term" value="F:S-adenosyl-L-methionine binding"/>
    <property type="evidence" value="ECO:0007669"/>
    <property type="project" value="UniProtKB-UniRule"/>
</dbReference>
<evidence type="ECO:0000313" key="11">
    <source>
        <dbReference type="Proteomes" id="UP001063698"/>
    </source>
</evidence>
<keyword evidence="5 8" id="KW-0408">Iron</keyword>
<dbReference type="Pfam" id="PF04055">
    <property type="entry name" value="Radical_SAM"/>
    <property type="match status" value="1"/>
</dbReference>
<comment type="pathway">
    <text evidence="8">Purine metabolism; 7-cyano-7-deazaguanine biosynthesis.</text>
</comment>
<dbReference type="Proteomes" id="UP001063698">
    <property type="component" value="Chromosome"/>
</dbReference>
<feature type="binding site" evidence="8">
    <location>
        <position position="34"/>
    </location>
    <ligand>
        <name>[4Fe-4S] cluster</name>
        <dbReference type="ChEBI" id="CHEBI:49883"/>
        <note>4Fe-4S-S-AdoMet</note>
    </ligand>
</feature>
<dbReference type="InterPro" id="IPR007197">
    <property type="entry name" value="rSAM"/>
</dbReference>
<keyword evidence="3 8" id="KW-0479">Metal-binding</keyword>
<comment type="cofactor">
    <cofactor evidence="8">
        <name>Mg(2+)</name>
        <dbReference type="ChEBI" id="CHEBI:18420"/>
    </cofactor>
</comment>
<sequence>MIFLIEKFISIQGEGVLIGTPALFIRLAKCNLRCPWCDTKYSWEEGRAVSVSSLVEDVINLDLPLTVLTGGEPLLQQRELKDLIEKSRERDYKGLFQIETNATIEPKELRGLEGVLLTLSPKVTCDYYKASPKLVKKILEDYSDMVLELKLVARKSDLPCVKDFLSKMGDISKPIILQPLYEKEYEKEARELVEAVLEDNDLKKRVRVIPQVHKFLKID</sequence>
<keyword evidence="2 8" id="KW-0949">S-adenosyl-L-methionine</keyword>
<keyword evidence="4 8" id="KW-0460">Magnesium</keyword>
<protein>
    <recommendedName>
        <fullName evidence="8">7-carboxy-7-deazaguanine synthase</fullName>
        <shortName evidence="8">CDG synthase</shortName>
        <ecNumber evidence="8">4.3.99.3</ecNumber>
    </recommendedName>
    <alternativeName>
        <fullName evidence="8">Archaeosine biosynthesis protein QueE</fullName>
    </alternativeName>
</protein>
<evidence type="ECO:0000256" key="3">
    <source>
        <dbReference type="ARBA" id="ARBA00022723"/>
    </source>
</evidence>
<feature type="binding site" evidence="8">
    <location>
        <begin position="120"/>
        <end position="122"/>
    </location>
    <ligand>
        <name>S-adenosyl-L-methionine</name>
        <dbReference type="ChEBI" id="CHEBI:59789"/>
    </ligand>
</feature>
<evidence type="ECO:0000256" key="5">
    <source>
        <dbReference type="ARBA" id="ARBA00023004"/>
    </source>
</evidence>
<comment type="function">
    <text evidence="8">Catalyzes the complex heterocyclic radical-mediated conversion of 6-carboxy-5,6,7,8-tetrahydropterin (CPH4) to 7-carboxy-7-deazaguanine (CDG), a step common to the biosynthetic pathways of all 7-deazapurine-containing compounds.</text>
</comment>
<keyword evidence="1 8" id="KW-0004">4Fe-4S</keyword>
<comment type="subunit">
    <text evidence="8">Homodimer.</text>
</comment>
<feature type="binding site" evidence="8">
    <location>
        <position position="37"/>
    </location>
    <ligand>
        <name>[4Fe-4S] cluster</name>
        <dbReference type="ChEBI" id="CHEBI:49883"/>
        <note>4Fe-4S-S-AdoMet</note>
    </ligand>
</feature>
<keyword evidence="11" id="KW-1185">Reference proteome</keyword>
<accession>A0A977KBK2</accession>